<keyword evidence="2" id="KW-1185">Reference proteome</keyword>
<sequence>MHPARFDFFVRSSFNLREGACLELGKGKLSWVLWTNLAISIAILRVVQAPSWSATLLENFHSGRVKPSLEYGMATTTIWILIYIYEGLKKKLSIQH</sequence>
<organism evidence="1 2">
    <name type="scientific">Blepharisma stoltei</name>
    <dbReference type="NCBI Taxonomy" id="1481888"/>
    <lineage>
        <taxon>Eukaryota</taxon>
        <taxon>Sar</taxon>
        <taxon>Alveolata</taxon>
        <taxon>Ciliophora</taxon>
        <taxon>Postciliodesmatophora</taxon>
        <taxon>Heterotrichea</taxon>
        <taxon>Heterotrichida</taxon>
        <taxon>Blepharismidae</taxon>
        <taxon>Blepharisma</taxon>
    </lineage>
</organism>
<reference evidence="1" key="1">
    <citation type="submission" date="2021-09" db="EMBL/GenBank/DDBJ databases">
        <authorList>
            <consortium name="AG Swart"/>
            <person name="Singh M."/>
            <person name="Singh A."/>
            <person name="Seah K."/>
            <person name="Emmerich C."/>
        </authorList>
    </citation>
    <scope>NUCLEOTIDE SEQUENCE</scope>
    <source>
        <strain evidence="1">ATCC30299</strain>
    </source>
</reference>
<dbReference type="AlphaFoldDB" id="A0AAU9JN52"/>
<comment type="caution">
    <text evidence="1">The sequence shown here is derived from an EMBL/GenBank/DDBJ whole genome shotgun (WGS) entry which is preliminary data.</text>
</comment>
<evidence type="ECO:0000313" key="2">
    <source>
        <dbReference type="Proteomes" id="UP001162131"/>
    </source>
</evidence>
<protein>
    <submittedName>
        <fullName evidence="1">Uncharacterized protein</fullName>
    </submittedName>
</protein>
<name>A0AAU9JN52_9CILI</name>
<gene>
    <name evidence="1" type="ORF">BSTOLATCC_MIC46931</name>
</gene>
<accession>A0AAU9JN52</accession>
<proteinExistence type="predicted"/>
<evidence type="ECO:0000313" key="1">
    <source>
        <dbReference type="EMBL" id="CAG9328667.1"/>
    </source>
</evidence>
<dbReference type="Proteomes" id="UP001162131">
    <property type="component" value="Unassembled WGS sequence"/>
</dbReference>
<dbReference type="EMBL" id="CAJZBQ010000046">
    <property type="protein sequence ID" value="CAG9328667.1"/>
    <property type="molecule type" value="Genomic_DNA"/>
</dbReference>